<sequence>TRDKIPFYMLSKNSINRYSDMSDFIQSNNETTPEKAFIKEVMGTGD</sequence>
<accession>A0A8S7KD81</accession>
<dbReference type="EMBL" id="AASEBA010000155">
    <property type="protein sequence ID" value="EFC9752902.1"/>
    <property type="molecule type" value="Genomic_DNA"/>
</dbReference>
<name>A0A8S7KD81_ECOLX</name>
<evidence type="ECO:0000313" key="2">
    <source>
        <dbReference type="Proteomes" id="UP000532204"/>
    </source>
</evidence>
<reference evidence="1 2" key="1">
    <citation type="submission" date="2019-05" db="EMBL/GenBank/DDBJ databases">
        <authorList>
            <consortium name="NARMS: The National Antimicrobial Resistance Monitoring System"/>
        </authorList>
    </citation>
    <scope>NUCLEOTIDE SEQUENCE [LARGE SCALE GENOMIC DNA]</scope>
    <source>
        <strain evidence="1 2">CVM N18EC122</strain>
    </source>
</reference>
<evidence type="ECO:0000313" key="1">
    <source>
        <dbReference type="EMBL" id="EFC9752902.1"/>
    </source>
</evidence>
<proteinExistence type="predicted"/>
<protein>
    <submittedName>
        <fullName evidence="1">Protein McbF</fullName>
    </submittedName>
</protein>
<organism evidence="1 2">
    <name type="scientific">Escherichia coli</name>
    <dbReference type="NCBI Taxonomy" id="562"/>
    <lineage>
        <taxon>Bacteria</taxon>
        <taxon>Pseudomonadati</taxon>
        <taxon>Pseudomonadota</taxon>
        <taxon>Gammaproteobacteria</taxon>
        <taxon>Enterobacterales</taxon>
        <taxon>Enterobacteriaceae</taxon>
        <taxon>Escherichia</taxon>
    </lineage>
</organism>
<feature type="non-terminal residue" evidence="1">
    <location>
        <position position="1"/>
    </location>
</feature>
<comment type="caution">
    <text evidence="1">The sequence shown here is derived from an EMBL/GenBank/DDBJ whole genome shotgun (WGS) entry which is preliminary data.</text>
</comment>
<dbReference type="Proteomes" id="UP000532204">
    <property type="component" value="Unassembled WGS sequence"/>
</dbReference>
<dbReference type="AlphaFoldDB" id="A0A8S7KD81"/>
<gene>
    <name evidence="1" type="ORF">E6D34_27695</name>
</gene>